<gene>
    <name evidence="1" type="ORF">FZD51_24760</name>
</gene>
<evidence type="ECO:0000313" key="2">
    <source>
        <dbReference type="Proteomes" id="UP000322139"/>
    </source>
</evidence>
<protein>
    <submittedName>
        <fullName evidence="1">DUF3221 domain-containing protein</fullName>
    </submittedName>
</protein>
<dbReference type="Proteomes" id="UP000322139">
    <property type="component" value="Unassembled WGS sequence"/>
</dbReference>
<name>A0A5D4QS14_9BACI</name>
<evidence type="ECO:0000313" key="1">
    <source>
        <dbReference type="EMBL" id="TYS40766.1"/>
    </source>
</evidence>
<sequence>MVPATEKEMEEKGFEELAEAYGGEGTFFNISNLDSKRQEKLKEGQNVIVYYNGDKAASAPAQAGAIKVKIVDCVCSKKPVFEGIIALKWTEQSHQILVINKISDEMLKNGTREEKMDIASREGNGMIFYVEETEFKELEVGQKVSVTHQGMAQELLPPKTGAERVEVLGE</sequence>
<organism evidence="1 2">
    <name type="scientific">Bacillus infantis</name>
    <dbReference type="NCBI Taxonomy" id="324767"/>
    <lineage>
        <taxon>Bacteria</taxon>
        <taxon>Bacillati</taxon>
        <taxon>Bacillota</taxon>
        <taxon>Bacilli</taxon>
        <taxon>Bacillales</taxon>
        <taxon>Bacillaceae</taxon>
        <taxon>Bacillus</taxon>
    </lineage>
</organism>
<dbReference type="InterPro" id="IPR021598">
    <property type="entry name" value="DUF3221"/>
</dbReference>
<proteinExistence type="predicted"/>
<comment type="caution">
    <text evidence="1">The sequence shown here is derived from an EMBL/GenBank/DDBJ whole genome shotgun (WGS) entry which is preliminary data.</text>
</comment>
<dbReference type="Pfam" id="PF11518">
    <property type="entry name" value="DUF3221"/>
    <property type="match status" value="2"/>
</dbReference>
<dbReference type="EMBL" id="VTER01000021">
    <property type="protein sequence ID" value="TYS40766.1"/>
    <property type="molecule type" value="Genomic_DNA"/>
</dbReference>
<dbReference type="AlphaFoldDB" id="A0A5D4QS14"/>
<reference evidence="1 2" key="1">
    <citation type="submission" date="2019-08" db="EMBL/GenBank/DDBJ databases">
        <title>Bacillus genomes from the desert of Cuatro Cienegas, Coahuila.</title>
        <authorList>
            <person name="Olmedo-Alvarez G."/>
        </authorList>
    </citation>
    <scope>NUCLEOTIDE SEQUENCE [LARGE SCALE GENOMIC DNA]</scope>
    <source>
        <strain evidence="1 2">CH446_14T</strain>
    </source>
</reference>
<accession>A0A5D4QS14</accession>